<keyword evidence="1" id="KW-0732">Signal</keyword>
<evidence type="ECO:0000256" key="1">
    <source>
        <dbReference type="SAM" id="SignalP"/>
    </source>
</evidence>
<evidence type="ECO:0000313" key="2">
    <source>
        <dbReference type="EMBL" id="WZU64666.1"/>
    </source>
</evidence>
<accession>A0AAN0NFY3</accession>
<dbReference type="Pfam" id="PF10670">
    <property type="entry name" value="DUF4198"/>
    <property type="match status" value="1"/>
</dbReference>
<keyword evidence="3" id="KW-1185">Reference proteome</keyword>
<sequence length="266" mass="29481">MRIIALILTLISAPAAAHEFWIEPTAYQVEPDGSLEADIVNGQEFAGVKLAYLPQRFENFALFAGNQTTRVTGRPGDTPALQQDPVAEGLNIAAYQASNATVDYENWEKFQSFVDHKDFGDVRSVHDARSLPLEDFKEVYSRYAKTLIGVGNSAGADRRVGLETEIVALTNPYTDALDNGFQVQVYYRNDVRANTQVEVFEKGAQDEVVISLYQTDENGIATFPVRPGYSYMVDAVVLREPSDALAQQFGAVWETLWANLTFAVPQ</sequence>
<protein>
    <submittedName>
        <fullName evidence="2">DUF4198 domain-containing protein</fullName>
    </submittedName>
</protein>
<dbReference type="AlphaFoldDB" id="A0AAN0NFY3"/>
<gene>
    <name evidence="2" type="ORF">AABB28_05155</name>
</gene>
<dbReference type="EMBL" id="CP151762">
    <property type="protein sequence ID" value="WZU64666.1"/>
    <property type="molecule type" value="Genomic_DNA"/>
</dbReference>
<reference evidence="2 3" key="1">
    <citation type="submission" date="2024-04" db="EMBL/GenBank/DDBJ databases">
        <title>Phylogenomic analyses of a clade within the roseobacter group suggest taxonomic reassignments of species of the genera Aestuariivita, Citreicella, Loktanella, Nautella, Pelagibaca, Ruegeria, Thalassobius, Thiobacimonas and Tropicibacter, and the proposal o.</title>
        <authorList>
            <person name="Jeon C.O."/>
        </authorList>
    </citation>
    <scope>NUCLEOTIDE SEQUENCE [LARGE SCALE GENOMIC DNA]</scope>
    <source>
        <strain evidence="2 3">G8-12</strain>
    </source>
</reference>
<evidence type="ECO:0000313" key="3">
    <source>
        <dbReference type="Proteomes" id="UP001451782"/>
    </source>
</evidence>
<dbReference type="RefSeq" id="WP_342071028.1">
    <property type="nucleotide sequence ID" value="NZ_CP151762.1"/>
</dbReference>
<feature type="signal peptide" evidence="1">
    <location>
        <begin position="1"/>
        <end position="17"/>
    </location>
</feature>
<organism evidence="2 3">
    <name type="scientific">Yoonia algicola</name>
    <dbReference type="NCBI Taxonomy" id="3137368"/>
    <lineage>
        <taxon>Bacteria</taxon>
        <taxon>Pseudomonadati</taxon>
        <taxon>Pseudomonadota</taxon>
        <taxon>Alphaproteobacteria</taxon>
        <taxon>Rhodobacterales</taxon>
        <taxon>Paracoccaceae</taxon>
        <taxon>Yoonia</taxon>
    </lineage>
</organism>
<dbReference type="KEGG" id="yag:AABB28_05155"/>
<dbReference type="Proteomes" id="UP001451782">
    <property type="component" value="Chromosome"/>
</dbReference>
<feature type="chain" id="PRO_5043053846" evidence="1">
    <location>
        <begin position="18"/>
        <end position="266"/>
    </location>
</feature>
<dbReference type="InterPro" id="IPR019613">
    <property type="entry name" value="DUF4198"/>
</dbReference>
<proteinExistence type="predicted"/>
<name>A0AAN0NFY3_9RHOB</name>